<dbReference type="InterPro" id="IPR009060">
    <property type="entry name" value="UBA-like_sf"/>
</dbReference>
<dbReference type="PANTHER" id="PTHR16461:SF5">
    <property type="entry name" value="TOLL-INTERACTING PROTEIN"/>
    <property type="match status" value="1"/>
</dbReference>
<reference evidence="3 4" key="1">
    <citation type="submission" date="2024-04" db="EMBL/GenBank/DDBJ databases">
        <title>Symmetric and asymmetric DNA N6-adenine methylation regulates different biological responses in Mucorales.</title>
        <authorList>
            <consortium name="Lawrence Berkeley National Laboratory"/>
            <person name="Lax C."/>
            <person name="Mondo S.J."/>
            <person name="Osorio-Concepcion M."/>
            <person name="Muszewska A."/>
            <person name="Corrochano-Luque M."/>
            <person name="Gutierrez G."/>
            <person name="Riley R."/>
            <person name="Lipzen A."/>
            <person name="Guo J."/>
            <person name="Hundley H."/>
            <person name="Amirebrahimi M."/>
            <person name="Ng V."/>
            <person name="Lorenzo-Gutierrez D."/>
            <person name="Binder U."/>
            <person name="Yang J."/>
            <person name="Song Y."/>
            <person name="Canovas D."/>
            <person name="Navarro E."/>
            <person name="Freitag M."/>
            <person name="Gabaldon T."/>
            <person name="Grigoriev I.V."/>
            <person name="Corrochano L.M."/>
            <person name="Nicolas F.E."/>
            <person name="Garre V."/>
        </authorList>
    </citation>
    <scope>NUCLEOTIDE SEQUENCE [LARGE SCALE GENOMIC DNA]</scope>
    <source>
        <strain evidence="3 4">L51</strain>
    </source>
</reference>
<evidence type="ECO:0000313" key="3">
    <source>
        <dbReference type="EMBL" id="KAL0088944.1"/>
    </source>
</evidence>
<dbReference type="Proteomes" id="UP001448207">
    <property type="component" value="Unassembled WGS sequence"/>
</dbReference>
<evidence type="ECO:0000313" key="4">
    <source>
        <dbReference type="Proteomes" id="UP001448207"/>
    </source>
</evidence>
<dbReference type="PROSITE" id="PS51140">
    <property type="entry name" value="CUE"/>
    <property type="match status" value="1"/>
</dbReference>
<feature type="domain" description="CUE" evidence="2">
    <location>
        <begin position="61"/>
        <end position="104"/>
    </location>
</feature>
<dbReference type="EMBL" id="JBCLYO010000005">
    <property type="protein sequence ID" value="KAL0088944.1"/>
    <property type="molecule type" value="Genomic_DNA"/>
</dbReference>
<dbReference type="Pfam" id="PF02845">
    <property type="entry name" value="CUE"/>
    <property type="match status" value="1"/>
</dbReference>
<dbReference type="InterPro" id="IPR003892">
    <property type="entry name" value="CUE"/>
</dbReference>
<protein>
    <recommendedName>
        <fullName evidence="2">CUE domain-containing protein</fullName>
    </recommendedName>
</protein>
<feature type="region of interest" description="Disordered" evidence="1">
    <location>
        <begin position="344"/>
        <end position="455"/>
    </location>
</feature>
<feature type="compositionally biased region" description="Low complexity" evidence="1">
    <location>
        <begin position="175"/>
        <end position="187"/>
    </location>
</feature>
<feature type="region of interest" description="Disordered" evidence="1">
    <location>
        <begin position="1"/>
        <end position="64"/>
    </location>
</feature>
<feature type="compositionally biased region" description="Polar residues" evidence="1">
    <location>
        <begin position="32"/>
        <end position="55"/>
    </location>
</feature>
<evidence type="ECO:0000256" key="1">
    <source>
        <dbReference type="SAM" id="MobiDB-lite"/>
    </source>
</evidence>
<keyword evidence="4" id="KW-1185">Reference proteome</keyword>
<proteinExistence type="predicted"/>
<feature type="compositionally biased region" description="Polar residues" evidence="1">
    <location>
        <begin position="116"/>
        <end position="125"/>
    </location>
</feature>
<feature type="compositionally biased region" description="Polar residues" evidence="1">
    <location>
        <begin position="222"/>
        <end position="244"/>
    </location>
</feature>
<dbReference type="SUPFAM" id="SSF46934">
    <property type="entry name" value="UBA-like"/>
    <property type="match status" value="1"/>
</dbReference>
<feature type="compositionally biased region" description="Polar residues" evidence="1">
    <location>
        <begin position="443"/>
        <end position="455"/>
    </location>
</feature>
<feature type="region of interest" description="Disordered" evidence="1">
    <location>
        <begin position="222"/>
        <end position="324"/>
    </location>
</feature>
<gene>
    <name evidence="3" type="ORF">J3Q64DRAFT_1732473</name>
</gene>
<feature type="region of interest" description="Disordered" evidence="1">
    <location>
        <begin position="166"/>
        <end position="187"/>
    </location>
</feature>
<feature type="region of interest" description="Disordered" evidence="1">
    <location>
        <begin position="107"/>
        <end position="149"/>
    </location>
</feature>
<feature type="compositionally biased region" description="Basic and acidic residues" evidence="1">
    <location>
        <begin position="18"/>
        <end position="30"/>
    </location>
</feature>
<comment type="caution">
    <text evidence="3">The sequence shown here is derived from an EMBL/GenBank/DDBJ whole genome shotgun (WGS) entry which is preliminary data.</text>
</comment>
<feature type="compositionally biased region" description="Polar residues" evidence="1">
    <location>
        <begin position="304"/>
        <end position="324"/>
    </location>
</feature>
<dbReference type="PANTHER" id="PTHR16461">
    <property type="entry name" value="TOLL-INTERACTING PROTEIN"/>
    <property type="match status" value="1"/>
</dbReference>
<dbReference type="SMART" id="SM00546">
    <property type="entry name" value="CUE"/>
    <property type="match status" value="1"/>
</dbReference>
<organism evidence="3 4">
    <name type="scientific">Phycomyces blakesleeanus</name>
    <dbReference type="NCBI Taxonomy" id="4837"/>
    <lineage>
        <taxon>Eukaryota</taxon>
        <taxon>Fungi</taxon>
        <taxon>Fungi incertae sedis</taxon>
        <taxon>Mucoromycota</taxon>
        <taxon>Mucoromycotina</taxon>
        <taxon>Mucoromycetes</taxon>
        <taxon>Mucorales</taxon>
        <taxon>Phycomycetaceae</taxon>
        <taxon>Phycomyces</taxon>
    </lineage>
</organism>
<feature type="compositionally biased region" description="Acidic residues" evidence="1">
    <location>
        <begin position="419"/>
        <end position="432"/>
    </location>
</feature>
<sequence>MSFDNKEKAQTSPEMDLCSEHGSDSHREEQDNGVTTASHESPTIPSSNPLMSTPVDTPPPVMSDSVRTLKEAFPSVDVDVIEAILESQGNTLDSAFEVLLGMNDPSYKPEPVALPQQAQPISNPNTRGTQPQPPTTQPATQEQPLSVDEQLRMDEAFARQLALEDRAQRRQSATPRQQQPEEPFFNFQEELPVIKEKVIEAGIAAKKKVLDLYSQFKAATQTVDQQAGGPSSPGYSQRPQQSFNPREKSDQNLANDMSGLRLSDNPVNSRAPGPRSGTLPSADIYEWNGRLHSNGPTNPMARGVSSQSVGSYEQRTAAPAQTATSLALEEQIRKDEEFARQLASQEDFWERNNTAAATEPNEEERVNREVSQPRSSPLVHDDDLEGIDEGGPITFSAPDNTKAKKSQENNDLNTYIINDDVDDLDDLLDVDESPSKEKAKAVEQTTSSENSKSEH</sequence>
<name>A0ABR3B3V5_PHYBL</name>
<dbReference type="Gene3D" id="1.10.8.10">
    <property type="entry name" value="DNA helicase RuvA subunit, C-terminal domain"/>
    <property type="match status" value="1"/>
</dbReference>
<evidence type="ECO:0000259" key="2">
    <source>
        <dbReference type="PROSITE" id="PS51140"/>
    </source>
</evidence>
<accession>A0ABR3B3V5</accession>